<keyword evidence="7" id="KW-1133">Transmembrane helix</keyword>
<dbReference type="PROSITE" id="PS51384">
    <property type="entry name" value="FAD_FR"/>
    <property type="match status" value="1"/>
</dbReference>
<evidence type="ECO:0000256" key="7">
    <source>
        <dbReference type="SAM" id="Phobius"/>
    </source>
</evidence>
<sequence>MELDYGVMSKIKYCPFVISSVLSTSATNIKIFKYQAVTIKRETEEGVLVKGLQQDKDFDILERPLVVKAGEYFITKGLDTSEALISRAYTPVLRDEELKKGTFTVIVSLIENGKMSQFLEKLIPGDIVFWRGPYREFKYDQNSFKTLLLFAGGTGIVPLYNIAKSITENDKEETRVSLFCSFKTVDHVILRDQINRLMDYWNFKFKIFISLQSESTDFKIKYNEPILFKRIDESVINEELNLQENGEFFAVVSGPEVFNTAIESYLLQCGMQSNNIFIFRYLLLLFSLTLFLVLH</sequence>
<keyword evidence="7" id="KW-0472">Membrane</keyword>
<evidence type="ECO:0000313" key="10">
    <source>
        <dbReference type="Proteomes" id="UP001372834"/>
    </source>
</evidence>
<gene>
    <name evidence="9" type="ORF">RUM43_001203</name>
</gene>
<dbReference type="PANTHER" id="PTHR19370:SF184">
    <property type="entry name" value="NADH-CYTOCHROME B5 REDUCTASE-LIKE"/>
    <property type="match status" value="1"/>
</dbReference>
<comment type="cofactor">
    <cofactor evidence="1 6">
        <name>FAD</name>
        <dbReference type="ChEBI" id="CHEBI:57692"/>
    </cofactor>
</comment>
<evidence type="ECO:0000259" key="8">
    <source>
        <dbReference type="PROSITE" id="PS51384"/>
    </source>
</evidence>
<dbReference type="InterPro" id="IPR017938">
    <property type="entry name" value="Riboflavin_synthase-like_b-brl"/>
</dbReference>
<dbReference type="Pfam" id="PF00175">
    <property type="entry name" value="NAD_binding_1"/>
    <property type="match status" value="1"/>
</dbReference>
<dbReference type="GO" id="GO:0016491">
    <property type="term" value="F:oxidoreductase activity"/>
    <property type="evidence" value="ECO:0007669"/>
    <property type="project" value="UniProtKB-KW"/>
</dbReference>
<dbReference type="Gene3D" id="3.40.50.80">
    <property type="entry name" value="Nucleotide-binding domain of ferredoxin-NADP reductase (FNR) module"/>
    <property type="match status" value="1"/>
</dbReference>
<evidence type="ECO:0000256" key="5">
    <source>
        <dbReference type="ARBA" id="ARBA00023002"/>
    </source>
</evidence>
<keyword evidence="7" id="KW-0812">Transmembrane</keyword>
<dbReference type="SUPFAM" id="SSF52343">
    <property type="entry name" value="Ferredoxin reductase-like, C-terminal NADP-linked domain"/>
    <property type="match status" value="1"/>
</dbReference>
<dbReference type="Gene3D" id="2.40.30.10">
    <property type="entry name" value="Translation factors"/>
    <property type="match status" value="1"/>
</dbReference>
<dbReference type="InterPro" id="IPR008333">
    <property type="entry name" value="Cbr1-like_FAD-bd_dom"/>
</dbReference>
<protein>
    <recommendedName>
        <fullName evidence="8">FAD-binding FR-type domain-containing protein</fullName>
    </recommendedName>
</protein>
<keyword evidence="5" id="KW-0560">Oxidoreductase</keyword>
<dbReference type="InterPro" id="IPR001834">
    <property type="entry name" value="CBR-like"/>
</dbReference>
<dbReference type="Proteomes" id="UP001372834">
    <property type="component" value="Unassembled WGS sequence"/>
</dbReference>
<keyword evidence="4 6" id="KW-0274">FAD</keyword>
<dbReference type="CDD" id="cd06183">
    <property type="entry name" value="cyt_b5_reduct_like"/>
    <property type="match status" value="1"/>
</dbReference>
<feature type="binding site" evidence="6">
    <location>
        <position position="116"/>
    </location>
    <ligand>
        <name>FAD</name>
        <dbReference type="ChEBI" id="CHEBI:57692"/>
    </ligand>
</feature>
<dbReference type="PRINTS" id="PR00406">
    <property type="entry name" value="CYTB5RDTASE"/>
</dbReference>
<dbReference type="AlphaFoldDB" id="A0AAN8SE11"/>
<feature type="binding site" evidence="6">
    <location>
        <position position="106"/>
    </location>
    <ligand>
        <name>FAD</name>
        <dbReference type="ChEBI" id="CHEBI:57692"/>
    </ligand>
</feature>
<evidence type="ECO:0000256" key="3">
    <source>
        <dbReference type="ARBA" id="ARBA00022630"/>
    </source>
</evidence>
<dbReference type="InterPro" id="IPR039261">
    <property type="entry name" value="FNR_nucleotide-bd"/>
</dbReference>
<dbReference type="Pfam" id="PF00970">
    <property type="entry name" value="FAD_binding_6"/>
    <property type="match status" value="1"/>
</dbReference>
<feature type="domain" description="FAD-binding FR-type" evidence="8">
    <location>
        <begin position="29"/>
        <end position="140"/>
    </location>
</feature>
<dbReference type="SUPFAM" id="SSF63380">
    <property type="entry name" value="Riboflavin synthase domain-like"/>
    <property type="match status" value="1"/>
</dbReference>
<feature type="transmembrane region" description="Helical" evidence="7">
    <location>
        <begin position="276"/>
        <end position="294"/>
    </location>
</feature>
<keyword evidence="3 6" id="KW-0285">Flavoprotein</keyword>
<dbReference type="InterPro" id="IPR017927">
    <property type="entry name" value="FAD-bd_FR_type"/>
</dbReference>
<dbReference type="PANTHER" id="PTHR19370">
    <property type="entry name" value="NADH-CYTOCHROME B5 REDUCTASE"/>
    <property type="match status" value="1"/>
</dbReference>
<evidence type="ECO:0000256" key="1">
    <source>
        <dbReference type="ARBA" id="ARBA00001974"/>
    </source>
</evidence>
<reference evidence="9 10" key="1">
    <citation type="submission" date="2023-10" db="EMBL/GenBank/DDBJ databases">
        <title>Genomes of two closely related lineages of the louse Polyplax serrata with different host specificities.</title>
        <authorList>
            <person name="Martinu J."/>
            <person name="Tarabai H."/>
            <person name="Stefka J."/>
            <person name="Hypsa V."/>
        </authorList>
    </citation>
    <scope>NUCLEOTIDE SEQUENCE [LARGE SCALE GENOMIC DNA]</scope>
    <source>
        <strain evidence="9">HR10_N</strain>
    </source>
</reference>
<evidence type="ECO:0000256" key="2">
    <source>
        <dbReference type="ARBA" id="ARBA00006105"/>
    </source>
</evidence>
<organism evidence="9 10">
    <name type="scientific">Polyplax serrata</name>
    <name type="common">Common mouse louse</name>
    <dbReference type="NCBI Taxonomy" id="468196"/>
    <lineage>
        <taxon>Eukaryota</taxon>
        <taxon>Metazoa</taxon>
        <taxon>Ecdysozoa</taxon>
        <taxon>Arthropoda</taxon>
        <taxon>Hexapoda</taxon>
        <taxon>Insecta</taxon>
        <taxon>Pterygota</taxon>
        <taxon>Neoptera</taxon>
        <taxon>Paraneoptera</taxon>
        <taxon>Psocodea</taxon>
        <taxon>Troctomorpha</taxon>
        <taxon>Phthiraptera</taxon>
        <taxon>Anoplura</taxon>
        <taxon>Polyplacidae</taxon>
        <taxon>Polyplax</taxon>
    </lineage>
</organism>
<dbReference type="EMBL" id="JAWJWE010000001">
    <property type="protein sequence ID" value="KAK6644927.1"/>
    <property type="molecule type" value="Genomic_DNA"/>
</dbReference>
<evidence type="ECO:0000313" key="9">
    <source>
        <dbReference type="EMBL" id="KAK6644927.1"/>
    </source>
</evidence>
<name>A0AAN8SE11_POLSC</name>
<evidence type="ECO:0000256" key="4">
    <source>
        <dbReference type="ARBA" id="ARBA00022827"/>
    </source>
</evidence>
<proteinExistence type="inferred from homology"/>
<feature type="binding site" evidence="6">
    <location>
        <position position="87"/>
    </location>
    <ligand>
        <name>FAD</name>
        <dbReference type="ChEBI" id="CHEBI:57692"/>
    </ligand>
</feature>
<comment type="caution">
    <text evidence="9">The sequence shown here is derived from an EMBL/GenBank/DDBJ whole genome shotgun (WGS) entry which is preliminary data.</text>
</comment>
<feature type="binding site" evidence="6">
    <location>
        <position position="114"/>
    </location>
    <ligand>
        <name>FAD</name>
        <dbReference type="ChEBI" id="CHEBI:57692"/>
    </ligand>
</feature>
<feature type="binding site" evidence="6">
    <location>
        <position position="89"/>
    </location>
    <ligand>
        <name>FAD</name>
        <dbReference type="ChEBI" id="CHEBI:57692"/>
    </ligand>
</feature>
<evidence type="ECO:0000256" key="6">
    <source>
        <dbReference type="PIRSR" id="PIRSR601834-1"/>
    </source>
</evidence>
<comment type="similarity">
    <text evidence="2">Belongs to the flavoprotein pyridine nucleotide cytochrome reductase family.</text>
</comment>
<feature type="binding site" evidence="6">
    <location>
        <position position="115"/>
    </location>
    <ligand>
        <name>FAD</name>
        <dbReference type="ChEBI" id="CHEBI:57692"/>
    </ligand>
</feature>
<accession>A0AAN8SE11</accession>
<dbReference type="InterPro" id="IPR001433">
    <property type="entry name" value="OxRdtase_FAD/NAD-bd"/>
</dbReference>